<name>W4VHK9_9BACI</name>
<protein>
    <submittedName>
        <fullName evidence="2">Glutamate-1-semialdehyde aminotransferase</fullName>
    </submittedName>
</protein>
<dbReference type="SUPFAM" id="SSF53383">
    <property type="entry name" value="PLP-dependent transferases"/>
    <property type="match status" value="1"/>
</dbReference>
<evidence type="ECO:0000313" key="2">
    <source>
        <dbReference type="EMBL" id="GAE92646.1"/>
    </source>
</evidence>
<dbReference type="InterPro" id="IPR015422">
    <property type="entry name" value="PyrdxlP-dep_Trfase_small"/>
</dbReference>
<dbReference type="AlphaFoldDB" id="W4VHK9"/>
<gene>
    <name evidence="2" type="ORF">JCM21714_1656</name>
</gene>
<keyword evidence="2" id="KW-0032">Aminotransferase</keyword>
<reference evidence="2 3" key="1">
    <citation type="journal article" date="2014" name="Genome Announc.">
        <title>Draft Genome Sequence of the Boron-Tolerant and Moderately Halotolerant Bacterium Gracilibacillus boraciitolerans JCM 21714T.</title>
        <authorList>
            <person name="Ahmed I."/>
            <person name="Oshima K."/>
            <person name="Suda W."/>
            <person name="Kitamura K."/>
            <person name="Iida T."/>
            <person name="Ohmori Y."/>
            <person name="Fujiwara T."/>
            <person name="Hattori M."/>
            <person name="Ohkuma M."/>
        </authorList>
    </citation>
    <scope>NUCLEOTIDE SEQUENCE [LARGE SCALE GENOMIC DNA]</scope>
    <source>
        <strain evidence="2 3">JCM 21714</strain>
    </source>
</reference>
<dbReference type="STRING" id="1298598.JCM21714_1656"/>
<sequence length="82" mass="9167">MDASAYQEINNKVDRLIEGYQQAADKHSTILQINRAGSMVGVFFANEPVINYETASKSDTEAFSSYYRIMAEEGIFLPPISI</sequence>
<dbReference type="PANTHER" id="PTHR43713">
    <property type="entry name" value="GLUTAMATE-1-SEMIALDEHYDE 2,1-AMINOMUTASE"/>
    <property type="match status" value="1"/>
</dbReference>
<dbReference type="EMBL" id="BAVS01000006">
    <property type="protein sequence ID" value="GAE92646.1"/>
    <property type="molecule type" value="Genomic_DNA"/>
</dbReference>
<dbReference type="Gene3D" id="3.90.1150.10">
    <property type="entry name" value="Aspartate Aminotransferase, domain 1"/>
    <property type="match status" value="1"/>
</dbReference>
<evidence type="ECO:0000256" key="1">
    <source>
        <dbReference type="ARBA" id="ARBA00001933"/>
    </source>
</evidence>
<evidence type="ECO:0000313" key="3">
    <source>
        <dbReference type="Proteomes" id="UP000019102"/>
    </source>
</evidence>
<keyword evidence="3" id="KW-1185">Reference proteome</keyword>
<dbReference type="eggNOG" id="COG0001">
    <property type="taxonomic scope" value="Bacteria"/>
</dbReference>
<dbReference type="InterPro" id="IPR015424">
    <property type="entry name" value="PyrdxlP-dep_Trfase"/>
</dbReference>
<keyword evidence="2" id="KW-0808">Transferase</keyword>
<organism evidence="2 3">
    <name type="scientific">Gracilibacillus boraciitolerans JCM 21714</name>
    <dbReference type="NCBI Taxonomy" id="1298598"/>
    <lineage>
        <taxon>Bacteria</taxon>
        <taxon>Bacillati</taxon>
        <taxon>Bacillota</taxon>
        <taxon>Bacilli</taxon>
        <taxon>Bacillales</taxon>
        <taxon>Bacillaceae</taxon>
        <taxon>Gracilibacillus</taxon>
    </lineage>
</organism>
<comment type="caution">
    <text evidence="2">The sequence shown here is derived from an EMBL/GenBank/DDBJ whole genome shotgun (WGS) entry which is preliminary data.</text>
</comment>
<dbReference type="Proteomes" id="UP000019102">
    <property type="component" value="Unassembled WGS sequence"/>
</dbReference>
<dbReference type="PANTHER" id="PTHR43713:SF3">
    <property type="entry name" value="GLUTAMATE-1-SEMIALDEHYDE 2,1-AMINOMUTASE 1, CHLOROPLASTIC-RELATED"/>
    <property type="match status" value="1"/>
</dbReference>
<comment type="cofactor">
    <cofactor evidence="1">
        <name>pyridoxal 5'-phosphate</name>
        <dbReference type="ChEBI" id="CHEBI:597326"/>
    </cofactor>
</comment>
<accession>W4VHK9</accession>
<proteinExistence type="predicted"/>
<dbReference type="GO" id="GO:0008483">
    <property type="term" value="F:transaminase activity"/>
    <property type="evidence" value="ECO:0007669"/>
    <property type="project" value="UniProtKB-KW"/>
</dbReference>